<keyword evidence="7" id="KW-1185">Reference proteome</keyword>
<dbReference type="Gene3D" id="3.90.1300.10">
    <property type="entry name" value="Amidase signature (AS) domain"/>
    <property type="match status" value="1"/>
</dbReference>
<dbReference type="Proteomes" id="UP000245910">
    <property type="component" value="Chromosome I"/>
</dbReference>
<evidence type="ECO:0000313" key="6">
    <source>
        <dbReference type="EMBL" id="CEI63623.1"/>
    </source>
</evidence>
<evidence type="ECO:0000256" key="3">
    <source>
        <dbReference type="PIRSR" id="PIRSR001221-1"/>
    </source>
</evidence>
<dbReference type="GO" id="GO:0016787">
    <property type="term" value="F:hydrolase activity"/>
    <property type="evidence" value="ECO:0007669"/>
    <property type="project" value="UniProtKB-KW"/>
</dbReference>
<sequence>MERYLGSGPSRTSAGDTRSMENRPQYSGQSNISRIPLTCGVLSKRQIAITELTVSELQHRIRSRTLKATEILEAFAARAAIAHQLVNCLTDWFYEEGLHCAKELDGKLESGGEPIGPLHGIPVALKDTYGLKGHVTTRGYIIGKGVVYDHTSDIVETLRSAGAVFFCRTTMPQTGFILETTSNLWGRTLNPFNNLLGAGGSSGGDAALVAMRGAPIALPSDIGGSIRAPAAFCGLYAIRPTSQRIPKGNWAGTMTGQVTVRDSAGPICYSIDDVRLFTEIIGSHQAQHRYDTNSVPLPWRKVSLPQKLAVGIMKWDGVVMPQPPVLRAIEHTKNVLLSAGFEGVLSMKLMSVSMRSYIIVVDFSPPVDCWELAKCYYDLIFQDGAADTLAKVAISGEPLVPAFADLLKVFHARALAATEVLKLNLQTRAYKTIFAQAWDRTKDITSTGRPMDALICPCSPSAGIPHDFNVWWGYTSMWNLLDYPSTVVPVANFKISPERDPPSTSYKPLTSNPYDKTNHEMYDPNLFVNQPSTIQVVGRPFDDEELIEVSVTIDTELREHVATGQQLTKANSLSKL</sequence>
<evidence type="ECO:0000259" key="5">
    <source>
        <dbReference type="Pfam" id="PF01425"/>
    </source>
</evidence>
<feature type="region of interest" description="Disordered" evidence="4">
    <location>
        <begin position="1"/>
        <end position="29"/>
    </location>
</feature>
<proteinExistence type="inferred from homology"/>
<evidence type="ECO:0000313" key="7">
    <source>
        <dbReference type="Proteomes" id="UP000245910"/>
    </source>
</evidence>
<feature type="active site" description="Charge relay system" evidence="3">
    <location>
        <position position="201"/>
    </location>
</feature>
<dbReference type="EMBL" id="LN649229">
    <property type="protein sequence ID" value="CEI63623.1"/>
    <property type="molecule type" value="Genomic_DNA"/>
</dbReference>
<dbReference type="AlphaFoldDB" id="A0A2L2T750"/>
<dbReference type="InterPro" id="IPR036928">
    <property type="entry name" value="AS_sf"/>
</dbReference>
<dbReference type="SUPFAM" id="SSF75304">
    <property type="entry name" value="Amidase signature (AS) enzymes"/>
    <property type="match status" value="1"/>
</dbReference>
<accession>A0A2L2T750</accession>
<dbReference type="InterPro" id="IPR023631">
    <property type="entry name" value="Amidase_dom"/>
</dbReference>
<evidence type="ECO:0000256" key="1">
    <source>
        <dbReference type="ARBA" id="ARBA00009199"/>
    </source>
</evidence>
<feature type="active site" description="Acyl-ester intermediate" evidence="3">
    <location>
        <position position="225"/>
    </location>
</feature>
<dbReference type="Pfam" id="PF01425">
    <property type="entry name" value="Amidase"/>
    <property type="match status" value="1"/>
</dbReference>
<organism evidence="6 7">
    <name type="scientific">Fusarium venenatum</name>
    <dbReference type="NCBI Taxonomy" id="56646"/>
    <lineage>
        <taxon>Eukaryota</taxon>
        <taxon>Fungi</taxon>
        <taxon>Dikarya</taxon>
        <taxon>Ascomycota</taxon>
        <taxon>Pezizomycotina</taxon>
        <taxon>Sordariomycetes</taxon>
        <taxon>Hypocreomycetidae</taxon>
        <taxon>Hypocreales</taxon>
        <taxon>Nectriaceae</taxon>
        <taxon>Fusarium</taxon>
    </lineage>
</organism>
<evidence type="ECO:0000256" key="2">
    <source>
        <dbReference type="ARBA" id="ARBA00022801"/>
    </source>
</evidence>
<feature type="compositionally biased region" description="Polar residues" evidence="4">
    <location>
        <begin position="9"/>
        <end position="29"/>
    </location>
</feature>
<name>A0A2L2T750_9HYPO</name>
<comment type="similarity">
    <text evidence="1">Belongs to the amidase family.</text>
</comment>
<dbReference type="PIRSF" id="PIRSF001221">
    <property type="entry name" value="Amidase_fungi"/>
    <property type="match status" value="1"/>
</dbReference>
<keyword evidence="2" id="KW-0378">Hydrolase</keyword>
<evidence type="ECO:0000256" key="4">
    <source>
        <dbReference type="SAM" id="MobiDB-lite"/>
    </source>
</evidence>
<feature type="domain" description="Amidase" evidence="5">
    <location>
        <begin position="70"/>
        <end position="546"/>
    </location>
</feature>
<dbReference type="PANTHER" id="PTHR46072">
    <property type="entry name" value="AMIDASE-RELATED-RELATED"/>
    <property type="match status" value="1"/>
</dbReference>
<protein>
    <recommendedName>
        <fullName evidence="5">Amidase domain-containing protein</fullName>
    </recommendedName>
</protein>
<reference evidence="7" key="1">
    <citation type="submission" date="2014-10" db="EMBL/GenBank/DDBJ databases">
        <authorList>
            <person name="King R."/>
        </authorList>
    </citation>
    <scope>NUCLEOTIDE SEQUENCE [LARGE SCALE GENOMIC DNA]</scope>
    <source>
        <strain evidence="7">A3/5</strain>
    </source>
</reference>
<dbReference type="STRING" id="56646.A0A2L2T750"/>
<feature type="active site" description="Charge relay system" evidence="3">
    <location>
        <position position="126"/>
    </location>
</feature>